<keyword evidence="4 7" id="KW-0472">Membrane</keyword>
<dbReference type="PANTHER" id="PTHR33048:SF160">
    <property type="entry name" value="SAT4 FAMILY MEMBRANE PROTEIN"/>
    <property type="match status" value="1"/>
</dbReference>
<feature type="transmembrane region" description="Helical" evidence="7">
    <location>
        <begin position="281"/>
        <end position="301"/>
    </location>
</feature>
<gene>
    <name evidence="9" type="ORF">K458DRAFT_113776</name>
</gene>
<dbReference type="InterPro" id="IPR049326">
    <property type="entry name" value="Rhodopsin_dom_fungi"/>
</dbReference>
<feature type="transmembrane region" description="Helical" evidence="7">
    <location>
        <begin position="161"/>
        <end position="185"/>
    </location>
</feature>
<organism evidence="9 10">
    <name type="scientific">Lentithecium fluviatile CBS 122367</name>
    <dbReference type="NCBI Taxonomy" id="1168545"/>
    <lineage>
        <taxon>Eukaryota</taxon>
        <taxon>Fungi</taxon>
        <taxon>Dikarya</taxon>
        <taxon>Ascomycota</taxon>
        <taxon>Pezizomycotina</taxon>
        <taxon>Dothideomycetes</taxon>
        <taxon>Pleosporomycetidae</taxon>
        <taxon>Pleosporales</taxon>
        <taxon>Massarineae</taxon>
        <taxon>Lentitheciaceae</taxon>
        <taxon>Lentithecium</taxon>
    </lineage>
</organism>
<keyword evidence="2 7" id="KW-0812">Transmembrane</keyword>
<evidence type="ECO:0000256" key="6">
    <source>
        <dbReference type="SAM" id="MobiDB-lite"/>
    </source>
</evidence>
<feature type="transmembrane region" description="Helical" evidence="7">
    <location>
        <begin position="84"/>
        <end position="104"/>
    </location>
</feature>
<evidence type="ECO:0000313" key="9">
    <source>
        <dbReference type="EMBL" id="KAF2679747.1"/>
    </source>
</evidence>
<feature type="transmembrane region" description="Helical" evidence="7">
    <location>
        <begin position="242"/>
        <end position="261"/>
    </location>
</feature>
<evidence type="ECO:0000256" key="7">
    <source>
        <dbReference type="SAM" id="Phobius"/>
    </source>
</evidence>
<dbReference type="AlphaFoldDB" id="A0A6G1IND1"/>
<feature type="compositionally biased region" description="Basic and acidic residues" evidence="6">
    <location>
        <begin position="368"/>
        <end position="379"/>
    </location>
</feature>
<dbReference type="Proteomes" id="UP000799291">
    <property type="component" value="Unassembled WGS sequence"/>
</dbReference>
<evidence type="ECO:0000259" key="8">
    <source>
        <dbReference type="Pfam" id="PF20684"/>
    </source>
</evidence>
<proteinExistence type="inferred from homology"/>
<keyword evidence="3 7" id="KW-1133">Transmembrane helix</keyword>
<feature type="region of interest" description="Disordered" evidence="6">
    <location>
        <begin position="367"/>
        <end position="395"/>
    </location>
</feature>
<dbReference type="GO" id="GO:0016020">
    <property type="term" value="C:membrane"/>
    <property type="evidence" value="ECO:0007669"/>
    <property type="project" value="UniProtKB-SubCell"/>
</dbReference>
<reference evidence="9" key="1">
    <citation type="journal article" date="2020" name="Stud. Mycol.">
        <title>101 Dothideomycetes genomes: a test case for predicting lifestyles and emergence of pathogens.</title>
        <authorList>
            <person name="Haridas S."/>
            <person name="Albert R."/>
            <person name="Binder M."/>
            <person name="Bloem J."/>
            <person name="Labutti K."/>
            <person name="Salamov A."/>
            <person name="Andreopoulos B."/>
            <person name="Baker S."/>
            <person name="Barry K."/>
            <person name="Bills G."/>
            <person name="Bluhm B."/>
            <person name="Cannon C."/>
            <person name="Castanera R."/>
            <person name="Culley D."/>
            <person name="Daum C."/>
            <person name="Ezra D."/>
            <person name="Gonzalez J."/>
            <person name="Henrissat B."/>
            <person name="Kuo A."/>
            <person name="Liang C."/>
            <person name="Lipzen A."/>
            <person name="Lutzoni F."/>
            <person name="Magnuson J."/>
            <person name="Mondo S."/>
            <person name="Nolan M."/>
            <person name="Ohm R."/>
            <person name="Pangilinan J."/>
            <person name="Park H.-J."/>
            <person name="Ramirez L."/>
            <person name="Alfaro M."/>
            <person name="Sun H."/>
            <person name="Tritt A."/>
            <person name="Yoshinaga Y."/>
            <person name="Zwiers L.-H."/>
            <person name="Turgeon B."/>
            <person name="Goodwin S."/>
            <person name="Spatafora J."/>
            <person name="Crous P."/>
            <person name="Grigoriev I."/>
        </authorList>
    </citation>
    <scope>NUCLEOTIDE SEQUENCE</scope>
    <source>
        <strain evidence="9">CBS 122367</strain>
    </source>
</reference>
<dbReference type="InterPro" id="IPR052337">
    <property type="entry name" value="SAT4-like"/>
</dbReference>
<protein>
    <recommendedName>
        <fullName evidence="8">Rhodopsin domain-containing protein</fullName>
    </recommendedName>
</protein>
<dbReference type="PANTHER" id="PTHR33048">
    <property type="entry name" value="PTH11-LIKE INTEGRAL MEMBRANE PROTEIN (AFU_ORTHOLOGUE AFUA_5G11245)"/>
    <property type="match status" value="1"/>
</dbReference>
<evidence type="ECO:0000256" key="2">
    <source>
        <dbReference type="ARBA" id="ARBA00022692"/>
    </source>
</evidence>
<dbReference type="EMBL" id="MU005601">
    <property type="protein sequence ID" value="KAF2679747.1"/>
    <property type="molecule type" value="Genomic_DNA"/>
</dbReference>
<evidence type="ECO:0000313" key="10">
    <source>
        <dbReference type="Proteomes" id="UP000799291"/>
    </source>
</evidence>
<evidence type="ECO:0000256" key="5">
    <source>
        <dbReference type="ARBA" id="ARBA00038359"/>
    </source>
</evidence>
<dbReference type="Pfam" id="PF20684">
    <property type="entry name" value="Fung_rhodopsin"/>
    <property type="match status" value="1"/>
</dbReference>
<comment type="subcellular location">
    <subcellularLocation>
        <location evidence="1">Membrane</location>
        <topology evidence="1">Multi-pass membrane protein</topology>
    </subcellularLocation>
</comment>
<evidence type="ECO:0000256" key="3">
    <source>
        <dbReference type="ARBA" id="ARBA00022989"/>
    </source>
</evidence>
<feature type="compositionally biased region" description="Low complexity" evidence="6">
    <location>
        <begin position="311"/>
        <end position="322"/>
    </location>
</feature>
<feature type="domain" description="Rhodopsin" evidence="8">
    <location>
        <begin position="65"/>
        <end position="307"/>
    </location>
</feature>
<feature type="transmembrane region" description="Helical" evidence="7">
    <location>
        <begin position="205"/>
        <end position="230"/>
    </location>
</feature>
<accession>A0A6G1IND1</accession>
<evidence type="ECO:0000256" key="4">
    <source>
        <dbReference type="ARBA" id="ARBA00023136"/>
    </source>
</evidence>
<keyword evidence="10" id="KW-1185">Reference proteome</keyword>
<feature type="compositionally biased region" description="Polar residues" evidence="6">
    <location>
        <begin position="323"/>
        <end position="335"/>
    </location>
</feature>
<feature type="transmembrane region" description="Helical" evidence="7">
    <location>
        <begin position="124"/>
        <end position="149"/>
    </location>
</feature>
<evidence type="ECO:0000256" key="1">
    <source>
        <dbReference type="ARBA" id="ARBA00004141"/>
    </source>
</evidence>
<feature type="region of interest" description="Disordered" evidence="6">
    <location>
        <begin position="309"/>
        <end position="335"/>
    </location>
</feature>
<dbReference type="OrthoDB" id="5342292at2759"/>
<feature type="transmembrane region" description="Helical" evidence="7">
    <location>
        <begin position="42"/>
        <end position="64"/>
    </location>
</feature>
<name>A0A6G1IND1_9PLEO</name>
<comment type="similarity">
    <text evidence="5">Belongs to the SAT4 family.</text>
</comment>
<sequence length="422" mass="46776">MNQPTDVDSFYGSFTPSVSATIKPAISAPPGSQSHLEDPQNVLWEFNIIAQTVCMTVAGTLFFLRCYVRLGFSRMPRSWALEDWMVTLSFFGLTVYSALMGVMMERNGGVHLWDLTQDQAEPALYYFWIETIIYGPFIFFTKYSILLLYLRLLVPTRWSPLWTTIHIFIGIAASFYVSLTLVKIWQCHPMERAWKKQIPGACINLPVLLQVSGLFNTISDGLILLVPIKACWKLKMSVGKKVAVCAVFTIGAVAPIFSALGFSCRVRTAKSADSTYNDPQILLWATAEITTGVICSCLPALPPLIRKPRKLSTTTTTSRTLSGPRNSGSNGSWPQTRHLRCGPWIELEDRKNEVCARKAVPTVGRAGRLNESRRKEYNGHGRSHAGDGAAPEAETNAVTKCGIVKTVRIELERVAQGHAGLV</sequence>